<proteinExistence type="predicted"/>
<dbReference type="EMBL" id="LAZR01001290">
    <property type="protein sequence ID" value="KKN47186.1"/>
    <property type="molecule type" value="Genomic_DNA"/>
</dbReference>
<reference evidence="3" key="1">
    <citation type="journal article" date="2015" name="Nature">
        <title>Complex archaea that bridge the gap between prokaryotes and eukaryotes.</title>
        <authorList>
            <person name="Spang A."/>
            <person name="Saw J.H."/>
            <person name="Jorgensen S.L."/>
            <person name="Zaremba-Niedzwiedzka K."/>
            <person name="Martijn J."/>
            <person name="Lind A.E."/>
            <person name="van Eijk R."/>
            <person name="Schleper C."/>
            <person name="Guy L."/>
            <person name="Ettema T.J."/>
        </authorList>
    </citation>
    <scope>NUCLEOTIDE SEQUENCE</scope>
</reference>
<keyword evidence="1" id="KW-0175">Coiled coil</keyword>
<evidence type="ECO:0000256" key="2">
    <source>
        <dbReference type="SAM" id="MobiDB-lite"/>
    </source>
</evidence>
<name>A0A0F9TDU6_9ZZZZ</name>
<sequence>MSKHIHDGRSHCPACALEKIGQQKQEIADLEAENARLQEREDKVLAALAQALGAAATTPAHTDSPAKYVTILAEERNGYKARDKLRGEALQADGHDAGPFPKHPRHDCQGCAAIAATPEEREKEKR</sequence>
<feature type="region of interest" description="Disordered" evidence="2">
    <location>
        <begin position="87"/>
        <end position="108"/>
    </location>
</feature>
<comment type="caution">
    <text evidence="3">The sequence shown here is derived from an EMBL/GenBank/DDBJ whole genome shotgun (WGS) entry which is preliminary data.</text>
</comment>
<evidence type="ECO:0000313" key="3">
    <source>
        <dbReference type="EMBL" id="KKN47186.1"/>
    </source>
</evidence>
<accession>A0A0F9TDU6</accession>
<feature type="coiled-coil region" evidence="1">
    <location>
        <begin position="20"/>
        <end position="47"/>
    </location>
</feature>
<dbReference type="AlphaFoldDB" id="A0A0F9TDU6"/>
<protein>
    <submittedName>
        <fullName evidence="3">Uncharacterized protein</fullName>
    </submittedName>
</protein>
<evidence type="ECO:0000256" key="1">
    <source>
        <dbReference type="SAM" id="Coils"/>
    </source>
</evidence>
<organism evidence="3">
    <name type="scientific">marine sediment metagenome</name>
    <dbReference type="NCBI Taxonomy" id="412755"/>
    <lineage>
        <taxon>unclassified sequences</taxon>
        <taxon>metagenomes</taxon>
        <taxon>ecological metagenomes</taxon>
    </lineage>
</organism>
<gene>
    <name evidence="3" type="ORF">LCGC14_0665270</name>
</gene>